<dbReference type="GeneTree" id="ENSGT00530000062932"/>
<protein>
    <recommendedName>
        <fullName evidence="4">Golgin subfamily A conserved domain-containing protein</fullName>
    </recommendedName>
</protein>
<feature type="domain" description="Golgin subfamily A conserved" evidence="4">
    <location>
        <begin position="197"/>
        <end position="341"/>
    </location>
</feature>
<evidence type="ECO:0000259" key="4">
    <source>
        <dbReference type="Pfam" id="PF15070"/>
    </source>
</evidence>
<feature type="region of interest" description="Disordered" evidence="3">
    <location>
        <begin position="1"/>
        <end position="74"/>
    </location>
</feature>
<evidence type="ECO:0000256" key="1">
    <source>
        <dbReference type="ARBA" id="ARBA00023054"/>
    </source>
</evidence>
<dbReference type="GO" id="GO:0007030">
    <property type="term" value="P:Golgi organization"/>
    <property type="evidence" value="ECO:0007669"/>
    <property type="project" value="TreeGrafter"/>
</dbReference>
<keyword evidence="1 2" id="KW-0175">Coiled coil</keyword>
<dbReference type="Ensembl" id="ENSPPYT00000047442.1">
    <property type="protein sequence ID" value="ENSPPYP00000029224.1"/>
    <property type="gene ID" value="ENSPPYG00000033652.1"/>
</dbReference>
<feature type="coiled-coil region" evidence="2">
    <location>
        <begin position="213"/>
        <end position="344"/>
    </location>
</feature>
<dbReference type="GO" id="GO:0000137">
    <property type="term" value="C:Golgi cis cisterna"/>
    <property type="evidence" value="ECO:0007669"/>
    <property type="project" value="TreeGrafter"/>
</dbReference>
<name>A0A8I5YNN2_PONAB</name>
<organism evidence="5 6">
    <name type="scientific">Pongo abelii</name>
    <name type="common">Sumatran orangutan</name>
    <name type="synonym">Pongo pygmaeus abelii</name>
    <dbReference type="NCBI Taxonomy" id="9601"/>
    <lineage>
        <taxon>Eukaryota</taxon>
        <taxon>Metazoa</taxon>
        <taxon>Chordata</taxon>
        <taxon>Craniata</taxon>
        <taxon>Vertebrata</taxon>
        <taxon>Euteleostomi</taxon>
        <taxon>Mammalia</taxon>
        <taxon>Eutheria</taxon>
        <taxon>Euarchontoglires</taxon>
        <taxon>Primates</taxon>
        <taxon>Haplorrhini</taxon>
        <taxon>Catarrhini</taxon>
        <taxon>Hominidae</taxon>
        <taxon>Pongo</taxon>
    </lineage>
</organism>
<evidence type="ECO:0000256" key="3">
    <source>
        <dbReference type="SAM" id="MobiDB-lite"/>
    </source>
</evidence>
<feature type="compositionally biased region" description="Polar residues" evidence="3">
    <location>
        <begin position="38"/>
        <end position="55"/>
    </location>
</feature>
<sequence length="395" mass="45634">MAEETQQNKLAAAKKKLKEYWQKNSPRVPAGVNRNRKTNGSIPETATSGGCQSPGDSARDFHREGPTSSATLKDLESPCQELAVVLDSRSVKISQLKNTIKSLKQQKKQVEHQLEEEKKANNKKQKAERELEVQIQTLNIQKGKLNTHLYHMKRSLRYFEEESKDLAIHLQHSLQRKRELEQALSAVTTTQKKKANQLKESFKQAQLERDECVQHLKGERARWQQRMRKMSQEVCTLKNEKKNDMRRIEKLERSLSKLKNQMAEPLPPEPPEPPAMSSKVELQHLRKELERVAGELQAQVKNNQRISLLNRGQEERIQVQEERLRKQEERLEEQQERLQQLAKPQSIFEELEHLEATSQQNQQLTTQLSLMALPGEGTGDRSEEEERAPGGRGDC</sequence>
<proteinExistence type="predicted"/>
<evidence type="ECO:0000313" key="5">
    <source>
        <dbReference type="Ensembl" id="ENSPPYP00000029224.1"/>
    </source>
</evidence>
<dbReference type="InterPro" id="IPR043976">
    <property type="entry name" value="GOLGA_cons_dom"/>
</dbReference>
<dbReference type="GO" id="GO:0005801">
    <property type="term" value="C:cis-Golgi network"/>
    <property type="evidence" value="ECO:0007669"/>
    <property type="project" value="TreeGrafter"/>
</dbReference>
<evidence type="ECO:0000313" key="6">
    <source>
        <dbReference type="Proteomes" id="UP000001595"/>
    </source>
</evidence>
<accession>A0A8I5YNN2</accession>
<dbReference type="PANTHER" id="PTHR10881:SF62">
    <property type="entry name" value="GOLGIN SUBFAMILY A MEMBER 8H-RELATED"/>
    <property type="match status" value="1"/>
</dbReference>
<dbReference type="InterPro" id="IPR024858">
    <property type="entry name" value="GOLGA"/>
</dbReference>
<dbReference type="PANTHER" id="PTHR10881">
    <property type="entry name" value="GOLGIN SUBFAMILY A MEMBER-RELATED"/>
    <property type="match status" value="1"/>
</dbReference>
<dbReference type="GO" id="GO:0032580">
    <property type="term" value="C:Golgi cisterna membrane"/>
    <property type="evidence" value="ECO:0007669"/>
    <property type="project" value="TreeGrafter"/>
</dbReference>
<dbReference type="Pfam" id="PF15070">
    <property type="entry name" value="GOLGA2L5"/>
    <property type="match status" value="1"/>
</dbReference>
<feature type="coiled-coil region" evidence="2">
    <location>
        <begin position="86"/>
        <end position="141"/>
    </location>
</feature>
<reference evidence="5" key="2">
    <citation type="submission" date="2025-09" db="UniProtKB">
        <authorList>
            <consortium name="Ensembl"/>
        </authorList>
    </citation>
    <scope>IDENTIFICATION</scope>
</reference>
<evidence type="ECO:0000256" key="2">
    <source>
        <dbReference type="SAM" id="Coils"/>
    </source>
</evidence>
<dbReference type="AlphaFoldDB" id="A0A8I5YNN2"/>
<reference evidence="5" key="1">
    <citation type="submission" date="2025-08" db="UniProtKB">
        <authorList>
            <consortium name="Ensembl"/>
        </authorList>
    </citation>
    <scope>IDENTIFICATION</scope>
</reference>
<feature type="region of interest" description="Disordered" evidence="3">
    <location>
        <begin position="367"/>
        <end position="395"/>
    </location>
</feature>
<keyword evidence="6" id="KW-1185">Reference proteome</keyword>
<dbReference type="Proteomes" id="UP000001595">
    <property type="component" value="Unplaced"/>
</dbReference>